<name>A0ABY5IUX4_9FLAO</name>
<protein>
    <recommendedName>
        <fullName evidence="3">Type 2 lantibiotic</fullName>
    </recommendedName>
</protein>
<dbReference type="RefSeq" id="WP_256551857.1">
    <property type="nucleotide sequence ID" value="NZ_CP101751.1"/>
</dbReference>
<keyword evidence="2" id="KW-1185">Reference proteome</keyword>
<accession>A0ABY5IUX4</accession>
<evidence type="ECO:0000313" key="1">
    <source>
        <dbReference type="EMBL" id="UUC46181.1"/>
    </source>
</evidence>
<dbReference type="Proteomes" id="UP001059844">
    <property type="component" value="Chromosome"/>
</dbReference>
<reference evidence="1" key="1">
    <citation type="submission" date="2022-07" db="EMBL/GenBank/DDBJ databases">
        <title>Isolation, identification, and degradation of a PFOSA degrading strain from sewage treatment plant.</title>
        <authorList>
            <person name="Zhang L."/>
            <person name="Huo Y."/>
        </authorList>
    </citation>
    <scope>NUCLEOTIDE SEQUENCE</scope>
    <source>
        <strain evidence="1">C1</strain>
    </source>
</reference>
<organism evidence="1 2">
    <name type="scientific">Flavobacterium cerinum</name>
    <dbReference type="NCBI Taxonomy" id="2502784"/>
    <lineage>
        <taxon>Bacteria</taxon>
        <taxon>Pseudomonadati</taxon>
        <taxon>Bacteroidota</taxon>
        <taxon>Flavobacteriia</taxon>
        <taxon>Flavobacteriales</taxon>
        <taxon>Flavobacteriaceae</taxon>
        <taxon>Flavobacterium</taxon>
    </lineage>
</organism>
<gene>
    <name evidence="1" type="ORF">NOX80_03005</name>
</gene>
<dbReference type="EMBL" id="CP101751">
    <property type="protein sequence ID" value="UUC46181.1"/>
    <property type="molecule type" value="Genomic_DNA"/>
</dbReference>
<sequence>MKTQNANNKLNFTASTVTELTDSQMMNVDGATSVPCVAISIASIKLSYDISKDIFQQAE</sequence>
<proteinExistence type="predicted"/>
<evidence type="ECO:0008006" key="3">
    <source>
        <dbReference type="Google" id="ProtNLM"/>
    </source>
</evidence>
<evidence type="ECO:0000313" key="2">
    <source>
        <dbReference type="Proteomes" id="UP001059844"/>
    </source>
</evidence>